<name>A0ACB7ZW22_9AGAM</name>
<dbReference type="Proteomes" id="UP000790377">
    <property type="component" value="Unassembled WGS sequence"/>
</dbReference>
<keyword evidence="2" id="KW-1185">Reference proteome</keyword>
<evidence type="ECO:0000313" key="2">
    <source>
        <dbReference type="Proteomes" id="UP000790377"/>
    </source>
</evidence>
<dbReference type="EMBL" id="MU268195">
    <property type="protein sequence ID" value="KAH7905425.1"/>
    <property type="molecule type" value="Genomic_DNA"/>
</dbReference>
<feature type="non-terminal residue" evidence="1">
    <location>
        <position position="1"/>
    </location>
</feature>
<reference evidence="1" key="1">
    <citation type="journal article" date="2021" name="New Phytol.">
        <title>Evolutionary innovations through gain and loss of genes in the ectomycorrhizal Boletales.</title>
        <authorList>
            <person name="Wu G."/>
            <person name="Miyauchi S."/>
            <person name="Morin E."/>
            <person name="Kuo A."/>
            <person name="Drula E."/>
            <person name="Varga T."/>
            <person name="Kohler A."/>
            <person name="Feng B."/>
            <person name="Cao Y."/>
            <person name="Lipzen A."/>
            <person name="Daum C."/>
            <person name="Hundley H."/>
            <person name="Pangilinan J."/>
            <person name="Johnson J."/>
            <person name="Barry K."/>
            <person name="LaButti K."/>
            <person name="Ng V."/>
            <person name="Ahrendt S."/>
            <person name="Min B."/>
            <person name="Choi I.G."/>
            <person name="Park H."/>
            <person name="Plett J.M."/>
            <person name="Magnuson J."/>
            <person name="Spatafora J.W."/>
            <person name="Nagy L.G."/>
            <person name="Henrissat B."/>
            <person name="Grigoriev I.V."/>
            <person name="Yang Z.L."/>
            <person name="Xu J."/>
            <person name="Martin F.M."/>
        </authorList>
    </citation>
    <scope>NUCLEOTIDE SEQUENCE</scope>
    <source>
        <strain evidence="1">ATCC 28755</strain>
    </source>
</reference>
<comment type="caution">
    <text evidence="1">The sequence shown here is derived from an EMBL/GenBank/DDBJ whole genome shotgun (WGS) entry which is preliminary data.</text>
</comment>
<organism evidence="1 2">
    <name type="scientific">Hygrophoropsis aurantiaca</name>
    <dbReference type="NCBI Taxonomy" id="72124"/>
    <lineage>
        <taxon>Eukaryota</taxon>
        <taxon>Fungi</taxon>
        <taxon>Dikarya</taxon>
        <taxon>Basidiomycota</taxon>
        <taxon>Agaricomycotina</taxon>
        <taxon>Agaricomycetes</taxon>
        <taxon>Agaricomycetidae</taxon>
        <taxon>Boletales</taxon>
        <taxon>Coniophorineae</taxon>
        <taxon>Hygrophoropsidaceae</taxon>
        <taxon>Hygrophoropsis</taxon>
    </lineage>
</organism>
<gene>
    <name evidence="1" type="ORF">BJ138DRAFT_1017715</name>
</gene>
<accession>A0ACB7ZW22</accession>
<proteinExistence type="predicted"/>
<evidence type="ECO:0000313" key="1">
    <source>
        <dbReference type="EMBL" id="KAH7905425.1"/>
    </source>
</evidence>
<protein>
    <submittedName>
        <fullName evidence="1">Uncharacterized protein</fullName>
    </submittedName>
</protein>
<sequence>LWSNDIGKLGGEHVSPASLEDWEKVPPTYAEICTWAQIARDPTATERRRENIVIYCNPPATDTLTLFPISIRVQGYLDAFCLRTLGNWNGYRSSPISQSFQKGTNFPVFVDLLITCSCSQRASDSPVTTLSIADDPKQLYSSIAQQWCLTDRLLIGRRTDNGGRSACSHLMLSPGDFVDVGLTFDIVHQREKDGSQAFKIHLGFSHVLQIASAENLNKACVRHINFLFLN</sequence>